<gene>
    <name evidence="5" type="ORF">RJ40_05035</name>
</gene>
<dbReference type="AlphaFoldDB" id="A0A8A3S5C0"/>
<dbReference type="Gene3D" id="3.10.580.10">
    <property type="entry name" value="CBS-domain"/>
    <property type="match status" value="1"/>
</dbReference>
<dbReference type="CDD" id="cd17775">
    <property type="entry name" value="CBS_pair_bact_arch"/>
    <property type="match status" value="1"/>
</dbReference>
<reference evidence="5" key="2">
    <citation type="submission" date="2019-02" db="EMBL/GenBank/DDBJ databases">
        <authorList>
            <person name="Chen S.-C."/>
            <person name="Chien H.-H."/>
            <person name="Lai M.-C."/>
        </authorList>
    </citation>
    <scope>NUCLEOTIDE SEQUENCE</scope>
    <source>
        <strain evidence="5">N2F9704</strain>
    </source>
</reference>
<evidence type="ECO:0000256" key="2">
    <source>
        <dbReference type="ARBA" id="ARBA00023167"/>
    </source>
</evidence>
<evidence type="ECO:0000313" key="5">
    <source>
        <dbReference type="EMBL" id="QSZ66900.1"/>
    </source>
</evidence>
<organism evidence="5 6">
    <name type="scientific">Methanofollis aquaemaris</name>
    <dbReference type="NCBI Taxonomy" id="126734"/>
    <lineage>
        <taxon>Archaea</taxon>
        <taxon>Methanobacteriati</taxon>
        <taxon>Methanobacteriota</taxon>
        <taxon>Stenosarchaea group</taxon>
        <taxon>Methanomicrobia</taxon>
        <taxon>Methanomicrobiales</taxon>
        <taxon>Methanomicrobiaceae</taxon>
        <taxon>Methanofollis</taxon>
    </lineage>
</organism>
<dbReference type="PANTHER" id="PTHR43080">
    <property type="entry name" value="CBS DOMAIN-CONTAINING PROTEIN CBSX3, MITOCHONDRIAL"/>
    <property type="match status" value="1"/>
</dbReference>
<reference evidence="5" key="1">
    <citation type="journal article" date="2001" name="Int. J. Syst. Evol. Microbiol.">
        <title>Methanofollis aquaemaris sp. nov., a methanogen isolated from an aquaculture fish pond.</title>
        <authorList>
            <person name="Lai M.C."/>
            <person name="Chen S.C."/>
        </authorList>
    </citation>
    <scope>NUCLEOTIDE SEQUENCE</scope>
    <source>
        <strain evidence="5">N2F9704</strain>
    </source>
</reference>
<evidence type="ECO:0000256" key="1">
    <source>
        <dbReference type="ARBA" id="ARBA00023122"/>
    </source>
</evidence>
<keyword evidence="6" id="KW-1185">Reference proteome</keyword>
<protein>
    <submittedName>
        <fullName evidence="5">CBS domain-containing protein</fullName>
    </submittedName>
</protein>
<accession>A0A8A3S5C0</accession>
<keyword evidence="1 3" id="KW-0129">CBS domain</keyword>
<dbReference type="EMBL" id="CP036172">
    <property type="protein sequence ID" value="QSZ66900.1"/>
    <property type="molecule type" value="Genomic_DNA"/>
</dbReference>
<name>A0A8A3S5C0_9EURY</name>
<proteinExistence type="predicted"/>
<feature type="domain" description="CBS" evidence="4">
    <location>
        <begin position="72"/>
        <end position="131"/>
    </location>
</feature>
<keyword evidence="2" id="KW-0028">Amino-acid biosynthesis</keyword>
<dbReference type="SMART" id="SM00116">
    <property type="entry name" value="CBS"/>
    <property type="match status" value="2"/>
</dbReference>
<dbReference type="Pfam" id="PF00571">
    <property type="entry name" value="CBS"/>
    <property type="match status" value="2"/>
</dbReference>
<dbReference type="KEGG" id="maqe:RJ40_05035"/>
<feature type="domain" description="CBS" evidence="4">
    <location>
        <begin position="4"/>
        <end position="63"/>
    </location>
</feature>
<keyword evidence="2" id="KW-0486">Methionine biosynthesis</keyword>
<dbReference type="InterPro" id="IPR000644">
    <property type="entry name" value="CBS_dom"/>
</dbReference>
<dbReference type="PANTHER" id="PTHR43080:SF2">
    <property type="entry name" value="CBS DOMAIN-CONTAINING PROTEIN"/>
    <property type="match status" value="1"/>
</dbReference>
<dbReference type="GeneID" id="76423700"/>
<sequence length="140" mass="14984">MTLMDCCQVPVVTVPPETPVYDAARIMAEQNVGSIVVVEEKRPVGILTDRDITVRVTAEGLDPAQVPVRAVMTGNLMVLPATAGLYEALGKARERNVRRVPVVDGQGALTGIITVDDIIALLAEEMGRIAEVIRAGRPKI</sequence>
<evidence type="ECO:0000256" key="3">
    <source>
        <dbReference type="PROSITE-ProRule" id="PRU00703"/>
    </source>
</evidence>
<evidence type="ECO:0000259" key="4">
    <source>
        <dbReference type="PROSITE" id="PS51371"/>
    </source>
</evidence>
<dbReference type="SUPFAM" id="SSF54631">
    <property type="entry name" value="CBS-domain pair"/>
    <property type="match status" value="1"/>
</dbReference>
<dbReference type="PROSITE" id="PS51371">
    <property type="entry name" value="CBS"/>
    <property type="match status" value="2"/>
</dbReference>
<dbReference type="InterPro" id="IPR051257">
    <property type="entry name" value="Diverse_CBS-Domain"/>
</dbReference>
<evidence type="ECO:0000313" key="6">
    <source>
        <dbReference type="Proteomes" id="UP001042704"/>
    </source>
</evidence>
<dbReference type="Proteomes" id="UP001042704">
    <property type="component" value="Chromosome"/>
</dbReference>
<dbReference type="RefSeq" id="WP_265582268.1">
    <property type="nucleotide sequence ID" value="NZ_CP036172.1"/>
</dbReference>
<dbReference type="GO" id="GO:0009086">
    <property type="term" value="P:methionine biosynthetic process"/>
    <property type="evidence" value="ECO:0007669"/>
    <property type="project" value="UniProtKB-KW"/>
</dbReference>
<dbReference type="InterPro" id="IPR046342">
    <property type="entry name" value="CBS_dom_sf"/>
</dbReference>